<evidence type="ECO:0000313" key="4">
    <source>
        <dbReference type="RefSeq" id="XP_033583423.1"/>
    </source>
</evidence>
<dbReference type="AlphaFoldDB" id="A0A6A6Z6X2"/>
<protein>
    <submittedName>
        <fullName evidence="2 4">Uncharacterized protein</fullName>
    </submittedName>
</protein>
<evidence type="ECO:0000256" key="1">
    <source>
        <dbReference type="SAM" id="MobiDB-lite"/>
    </source>
</evidence>
<gene>
    <name evidence="2 4" type="ORF">BDZ99DRAFT_515046</name>
</gene>
<keyword evidence="3" id="KW-1185">Reference proteome</keyword>
<reference evidence="4" key="3">
    <citation type="submission" date="2025-04" db="UniProtKB">
        <authorList>
            <consortium name="RefSeq"/>
        </authorList>
    </citation>
    <scope>IDENTIFICATION</scope>
    <source>
        <strain evidence="4">CBS 304.34</strain>
    </source>
</reference>
<feature type="region of interest" description="Disordered" evidence="1">
    <location>
        <begin position="235"/>
        <end position="303"/>
    </location>
</feature>
<proteinExistence type="predicted"/>
<dbReference type="Proteomes" id="UP000504636">
    <property type="component" value="Unplaced"/>
</dbReference>
<accession>A0A6A6Z6X2</accession>
<sequence>MRSAAGKPESHSPPTPAASIQRAGGAAAETRDAGRDRCSVQHGGGRDCSKTARDQQPAASSVLLPRSTRAWRARGARRRLLALGRLVALHQSPPIEASETQAEANQRRPGTPCYLHRPPPDSVPTAETVSPPGSRASRCALPDDRCSRITAITGGPASRKQPPRAVAPCQRPAVLAKALQAGVAAERAGTPQSALAELARWHAGNSNRTAPSDPYIQIRSRPPAICVRPRESRLGRLVPRSPPSIATPPGVAQHGSLLESCTGPAASSARRSSRTSAPFLAAPDAPLPPPWPPRHHGLTAMPL</sequence>
<reference evidence="4" key="2">
    <citation type="submission" date="2020-04" db="EMBL/GenBank/DDBJ databases">
        <authorList>
            <consortium name="NCBI Genome Project"/>
        </authorList>
    </citation>
    <scope>NUCLEOTIDE SEQUENCE</scope>
    <source>
        <strain evidence="4">CBS 304.34</strain>
    </source>
</reference>
<dbReference type="EMBL" id="MU003693">
    <property type="protein sequence ID" value="KAF2816459.1"/>
    <property type="molecule type" value="Genomic_DNA"/>
</dbReference>
<reference evidence="2 4" key="1">
    <citation type="journal article" date="2020" name="Stud. Mycol.">
        <title>101 Dothideomycetes genomes: a test case for predicting lifestyles and emergence of pathogens.</title>
        <authorList>
            <person name="Haridas S."/>
            <person name="Albert R."/>
            <person name="Binder M."/>
            <person name="Bloem J."/>
            <person name="Labutti K."/>
            <person name="Salamov A."/>
            <person name="Andreopoulos B."/>
            <person name="Baker S."/>
            <person name="Barry K."/>
            <person name="Bills G."/>
            <person name="Bluhm B."/>
            <person name="Cannon C."/>
            <person name="Castanera R."/>
            <person name="Culley D."/>
            <person name="Daum C."/>
            <person name="Ezra D."/>
            <person name="Gonzalez J."/>
            <person name="Henrissat B."/>
            <person name="Kuo A."/>
            <person name="Liang C."/>
            <person name="Lipzen A."/>
            <person name="Lutzoni F."/>
            <person name="Magnuson J."/>
            <person name="Mondo S."/>
            <person name="Nolan M."/>
            <person name="Ohm R."/>
            <person name="Pangilinan J."/>
            <person name="Park H.-J."/>
            <person name="Ramirez L."/>
            <person name="Alfaro M."/>
            <person name="Sun H."/>
            <person name="Tritt A."/>
            <person name="Yoshinaga Y."/>
            <person name="Zwiers L.-H."/>
            <person name="Turgeon B."/>
            <person name="Goodwin S."/>
            <person name="Spatafora J."/>
            <person name="Crous P."/>
            <person name="Grigoriev I."/>
        </authorList>
    </citation>
    <scope>NUCLEOTIDE SEQUENCE</scope>
    <source>
        <strain evidence="2 4">CBS 304.34</strain>
    </source>
</reference>
<organism evidence="2">
    <name type="scientific">Mytilinidion resinicola</name>
    <dbReference type="NCBI Taxonomy" id="574789"/>
    <lineage>
        <taxon>Eukaryota</taxon>
        <taxon>Fungi</taxon>
        <taxon>Dikarya</taxon>
        <taxon>Ascomycota</taxon>
        <taxon>Pezizomycotina</taxon>
        <taxon>Dothideomycetes</taxon>
        <taxon>Pleosporomycetidae</taxon>
        <taxon>Mytilinidiales</taxon>
        <taxon>Mytilinidiaceae</taxon>
        <taxon>Mytilinidion</taxon>
    </lineage>
</organism>
<dbReference type="GeneID" id="54465831"/>
<dbReference type="RefSeq" id="XP_033583423.1">
    <property type="nucleotide sequence ID" value="XM_033724938.1"/>
</dbReference>
<feature type="region of interest" description="Disordered" evidence="1">
    <location>
        <begin position="1"/>
        <end position="68"/>
    </location>
</feature>
<evidence type="ECO:0000313" key="3">
    <source>
        <dbReference type="Proteomes" id="UP000504636"/>
    </source>
</evidence>
<evidence type="ECO:0000313" key="2">
    <source>
        <dbReference type="EMBL" id="KAF2816459.1"/>
    </source>
</evidence>
<feature type="compositionally biased region" description="Low complexity" evidence="1">
    <location>
        <begin position="265"/>
        <end position="284"/>
    </location>
</feature>
<feature type="compositionally biased region" description="Basic and acidic residues" evidence="1">
    <location>
        <begin position="29"/>
        <end position="53"/>
    </location>
</feature>
<name>A0A6A6Z6X2_9PEZI</name>